<dbReference type="AlphaFoldDB" id="M1A4A5"/>
<dbReference type="Gramene" id="PGSC0003DMT400014477">
    <property type="protein sequence ID" value="PGSC0003DMT400014477"/>
    <property type="gene ID" value="PGSC0003DMG401005674"/>
</dbReference>
<name>M1A4A5_SOLTU</name>
<reference evidence="2" key="2">
    <citation type="submission" date="2015-06" db="UniProtKB">
        <authorList>
            <consortium name="EnsemblPlants"/>
        </authorList>
    </citation>
    <scope>IDENTIFICATION</scope>
    <source>
        <strain evidence="2">DM1-3 516 R44</strain>
    </source>
</reference>
<reference evidence="3" key="1">
    <citation type="journal article" date="2011" name="Nature">
        <title>Genome sequence and analysis of the tuber crop potato.</title>
        <authorList>
            <consortium name="The Potato Genome Sequencing Consortium"/>
        </authorList>
    </citation>
    <scope>NUCLEOTIDE SEQUENCE [LARGE SCALE GENOMIC DNA]</scope>
    <source>
        <strain evidence="3">cv. DM1-3 516 R44</strain>
    </source>
</reference>
<protein>
    <submittedName>
        <fullName evidence="2">Uncharacterized protein</fullName>
    </submittedName>
</protein>
<proteinExistence type="predicted"/>
<dbReference type="InParanoid" id="M1A4A5"/>
<organism evidence="2 3">
    <name type="scientific">Solanum tuberosum</name>
    <name type="common">Potato</name>
    <dbReference type="NCBI Taxonomy" id="4113"/>
    <lineage>
        <taxon>Eukaryota</taxon>
        <taxon>Viridiplantae</taxon>
        <taxon>Streptophyta</taxon>
        <taxon>Embryophyta</taxon>
        <taxon>Tracheophyta</taxon>
        <taxon>Spermatophyta</taxon>
        <taxon>Magnoliopsida</taxon>
        <taxon>eudicotyledons</taxon>
        <taxon>Gunneridae</taxon>
        <taxon>Pentapetalae</taxon>
        <taxon>asterids</taxon>
        <taxon>lamiids</taxon>
        <taxon>Solanales</taxon>
        <taxon>Solanaceae</taxon>
        <taxon>Solanoideae</taxon>
        <taxon>Solaneae</taxon>
        <taxon>Solanum</taxon>
    </lineage>
</organism>
<dbReference type="Proteomes" id="UP000011115">
    <property type="component" value="Unassembled WGS sequence"/>
</dbReference>
<evidence type="ECO:0000313" key="3">
    <source>
        <dbReference type="Proteomes" id="UP000011115"/>
    </source>
</evidence>
<accession>M1A4A5</accession>
<feature type="compositionally biased region" description="Polar residues" evidence="1">
    <location>
        <begin position="18"/>
        <end position="30"/>
    </location>
</feature>
<evidence type="ECO:0000313" key="2">
    <source>
        <dbReference type="EnsemblPlants" id="PGSC0003DMT400014477"/>
    </source>
</evidence>
<dbReference type="HOGENOM" id="CLU_3054154_0_0_1"/>
<evidence type="ECO:0000256" key="1">
    <source>
        <dbReference type="SAM" id="MobiDB-lite"/>
    </source>
</evidence>
<feature type="region of interest" description="Disordered" evidence="1">
    <location>
        <begin position="18"/>
        <end position="54"/>
    </location>
</feature>
<dbReference type="PaxDb" id="4113-PGSC0003DMT400014477"/>
<dbReference type="EnsemblPlants" id="PGSC0003DMT400014477">
    <property type="protein sequence ID" value="PGSC0003DMT400014477"/>
    <property type="gene ID" value="PGSC0003DMG401005674"/>
</dbReference>
<sequence>MRLDRESLISTDMTMKTTTRNKAAKSNNPGSFRRNLFAPDGSAETRYPTNITLS</sequence>
<keyword evidence="3" id="KW-1185">Reference proteome</keyword>